<evidence type="ECO:0000313" key="3">
    <source>
        <dbReference type="Proteomes" id="UP000735302"/>
    </source>
</evidence>
<keyword evidence="3" id="KW-1185">Reference proteome</keyword>
<sequence length="123" mass="14187">MILLDKNHLDTQAPAFFTCTSPESKKMEEGDEEEEKKRRRRRRRRRKTSWKSRERGREAGDREKQQLLYSVNSKGVTGMYYAVAAPLSARVCECVWREQDLGKIIKRRRGGKAFDGSGSSGGF</sequence>
<dbReference type="AlphaFoldDB" id="A0AAV4DXC2"/>
<dbReference type="Proteomes" id="UP000735302">
    <property type="component" value="Unassembled WGS sequence"/>
</dbReference>
<feature type="region of interest" description="Disordered" evidence="1">
    <location>
        <begin position="1"/>
        <end position="64"/>
    </location>
</feature>
<dbReference type="EMBL" id="BLXT01008455">
    <property type="protein sequence ID" value="GFO48903.1"/>
    <property type="molecule type" value="Genomic_DNA"/>
</dbReference>
<feature type="compositionally biased region" description="Basic and acidic residues" evidence="1">
    <location>
        <begin position="51"/>
        <end position="64"/>
    </location>
</feature>
<organism evidence="2 3">
    <name type="scientific">Plakobranchus ocellatus</name>
    <dbReference type="NCBI Taxonomy" id="259542"/>
    <lineage>
        <taxon>Eukaryota</taxon>
        <taxon>Metazoa</taxon>
        <taxon>Spiralia</taxon>
        <taxon>Lophotrochozoa</taxon>
        <taxon>Mollusca</taxon>
        <taxon>Gastropoda</taxon>
        <taxon>Heterobranchia</taxon>
        <taxon>Euthyneura</taxon>
        <taxon>Panpulmonata</taxon>
        <taxon>Sacoglossa</taxon>
        <taxon>Placobranchoidea</taxon>
        <taxon>Plakobranchidae</taxon>
        <taxon>Plakobranchus</taxon>
    </lineage>
</organism>
<evidence type="ECO:0000256" key="1">
    <source>
        <dbReference type="SAM" id="MobiDB-lite"/>
    </source>
</evidence>
<protein>
    <submittedName>
        <fullName evidence="2">Uncharacterized protein</fullName>
    </submittedName>
</protein>
<comment type="caution">
    <text evidence="2">The sequence shown here is derived from an EMBL/GenBank/DDBJ whole genome shotgun (WGS) entry which is preliminary data.</text>
</comment>
<feature type="compositionally biased region" description="Basic residues" evidence="1">
    <location>
        <begin position="37"/>
        <end position="50"/>
    </location>
</feature>
<proteinExistence type="predicted"/>
<reference evidence="2 3" key="1">
    <citation type="journal article" date="2021" name="Elife">
        <title>Chloroplast acquisition without the gene transfer in kleptoplastic sea slugs, Plakobranchus ocellatus.</title>
        <authorList>
            <person name="Maeda T."/>
            <person name="Takahashi S."/>
            <person name="Yoshida T."/>
            <person name="Shimamura S."/>
            <person name="Takaki Y."/>
            <person name="Nagai Y."/>
            <person name="Toyoda A."/>
            <person name="Suzuki Y."/>
            <person name="Arimoto A."/>
            <person name="Ishii H."/>
            <person name="Satoh N."/>
            <person name="Nishiyama T."/>
            <person name="Hasebe M."/>
            <person name="Maruyama T."/>
            <person name="Minagawa J."/>
            <person name="Obokata J."/>
            <person name="Shigenobu S."/>
        </authorList>
    </citation>
    <scope>NUCLEOTIDE SEQUENCE [LARGE SCALE GENOMIC DNA]</scope>
</reference>
<name>A0AAV4DXC2_9GAST</name>
<accession>A0AAV4DXC2</accession>
<evidence type="ECO:0000313" key="2">
    <source>
        <dbReference type="EMBL" id="GFO48903.1"/>
    </source>
</evidence>
<gene>
    <name evidence="2" type="ORF">PoB_007540800</name>
</gene>